<dbReference type="PANTHER" id="PTHR13147">
    <property type="entry name" value="FOUR-JOINTED BOX PROTEIN 1"/>
    <property type="match status" value="1"/>
</dbReference>
<dbReference type="InterPro" id="IPR024868">
    <property type="entry name" value="FJX1/FJ"/>
</dbReference>
<feature type="signal peptide" evidence="1">
    <location>
        <begin position="1"/>
        <end position="25"/>
    </location>
</feature>
<sequence>MSLIHIVITVYTSLLCVMMEVKVTGAYVDSKVSPSVYINSSSEPISADEGQWAGHVAQLVAVKVQTGCGRMQNRLVTFEDGTKACARYRVNSNLMQGEIYSYFLAQLLGIKNLPPLALALPDINTRQWSRVADAVLQSQWQADKLIILTKYISNINEVVLPQKLKGLLKEGVTPKDLTQNNMELYAQWSDLIIFDYIIGNMDRLVNSLHNQQWNSEIMDMPVHNLARKDNSLLFLDNEDGLFHGYRIMNRYSQYHEQSLHTVCVFRASTVSHIERLLQANDLGQMLIDVVQKHEPKTLKYLPRISNKTMDTLTQRISNVMEHIRKCEQQYSS</sequence>
<dbReference type="OrthoDB" id="10055077at2759"/>
<organism evidence="2 4">
    <name type="scientific">Bugula neritina</name>
    <name type="common">Brown bryozoan</name>
    <name type="synonym">Sertularia neritina</name>
    <dbReference type="NCBI Taxonomy" id="10212"/>
    <lineage>
        <taxon>Eukaryota</taxon>
        <taxon>Metazoa</taxon>
        <taxon>Spiralia</taxon>
        <taxon>Lophotrochozoa</taxon>
        <taxon>Bryozoa</taxon>
        <taxon>Gymnolaemata</taxon>
        <taxon>Cheilostomatida</taxon>
        <taxon>Flustrina</taxon>
        <taxon>Buguloidea</taxon>
        <taxon>Bugulidae</taxon>
        <taxon>Bugula</taxon>
    </lineage>
</organism>
<dbReference type="EMBL" id="VXIV02000009">
    <property type="protein sequence ID" value="KAF6041635.1"/>
    <property type="molecule type" value="Genomic_DNA"/>
</dbReference>
<accession>A0A7J7J366</accession>
<dbReference type="EMBL" id="VXIV02003155">
    <property type="protein sequence ID" value="KAF6020650.1"/>
    <property type="molecule type" value="Genomic_DNA"/>
</dbReference>
<reference evidence="2 4" key="2">
    <citation type="submission" date="2020-06" db="EMBL/GenBank/DDBJ databases">
        <title>Draft genome of Bugula neritina, a colonial animal packing powerful symbionts and potential medicines.</title>
        <authorList>
            <person name="Rayko M."/>
        </authorList>
    </citation>
    <scope>NUCLEOTIDE SEQUENCE [LARGE SCALE GENOMIC DNA]</scope>
    <source>
        <strain evidence="2">Kwan_BN1</strain>
    </source>
</reference>
<evidence type="ECO:0008006" key="5">
    <source>
        <dbReference type="Google" id="ProtNLM"/>
    </source>
</evidence>
<proteinExistence type="predicted"/>
<gene>
    <name evidence="3" type="ORF">EB796_000054</name>
    <name evidence="2" type="ORF">EB796_021048</name>
</gene>
<evidence type="ECO:0000313" key="2">
    <source>
        <dbReference type="EMBL" id="KAF6020650.1"/>
    </source>
</evidence>
<dbReference type="AlphaFoldDB" id="A0A7J7J366"/>
<dbReference type="GO" id="GO:0005615">
    <property type="term" value="C:extracellular space"/>
    <property type="evidence" value="ECO:0007669"/>
    <property type="project" value="TreeGrafter"/>
</dbReference>
<keyword evidence="1" id="KW-0732">Signal</keyword>
<feature type="chain" id="PRO_5036205929" description="FJX1" evidence="1">
    <location>
        <begin position="26"/>
        <end position="332"/>
    </location>
</feature>
<evidence type="ECO:0000313" key="3">
    <source>
        <dbReference type="EMBL" id="KAF6041635.1"/>
    </source>
</evidence>
<protein>
    <recommendedName>
        <fullName evidence="5">FJX1</fullName>
    </recommendedName>
</protein>
<evidence type="ECO:0000256" key="1">
    <source>
        <dbReference type="SAM" id="SignalP"/>
    </source>
</evidence>
<comment type="caution">
    <text evidence="2">The sequence shown here is derived from an EMBL/GenBank/DDBJ whole genome shotgun (WGS) entry which is preliminary data.</text>
</comment>
<reference evidence="2 4" key="1">
    <citation type="submission" date="2019-09" db="EMBL/GenBank/DDBJ databases">
        <authorList>
            <person name="Raiko M."/>
            <person name="Komissarov A."/>
            <person name="Rhodes A."/>
            <person name="Kliver S."/>
            <person name="Lim-Fong G."/>
            <person name="Kwan J."/>
            <person name="O'Brien S.J."/>
            <person name="Lopez J.V."/>
        </authorList>
    </citation>
    <scope>NUCLEOTIDE SEQUENCE [LARGE SCALE GENOMIC DNA]</scope>
    <source>
        <strain evidence="2">Kwan_BN1</strain>
    </source>
</reference>
<dbReference type="Proteomes" id="UP000593567">
    <property type="component" value="Unassembled WGS sequence"/>
</dbReference>
<evidence type="ECO:0000313" key="4">
    <source>
        <dbReference type="Proteomes" id="UP000593567"/>
    </source>
</evidence>
<keyword evidence="4" id="KW-1185">Reference proteome</keyword>
<dbReference type="PRINTS" id="PR02072">
    <property type="entry name" value="4JOINTEDBOX1"/>
</dbReference>
<name>A0A7J7J366_BUGNE</name>
<dbReference type="PANTHER" id="PTHR13147:SF5">
    <property type="entry name" value="FOUR-JOINTED BOX PROTEIN 1"/>
    <property type="match status" value="1"/>
</dbReference>
<dbReference type="GO" id="GO:0007267">
    <property type="term" value="P:cell-cell signaling"/>
    <property type="evidence" value="ECO:0007669"/>
    <property type="project" value="TreeGrafter"/>
</dbReference>